<feature type="region of interest" description="Disordered" evidence="1">
    <location>
        <begin position="1"/>
        <end position="25"/>
    </location>
</feature>
<reference evidence="2 3" key="1">
    <citation type="submission" date="2023-09" db="EMBL/GenBank/DDBJ databases">
        <title>Multi-omics analysis of a traditional fermented food reveals byproduct-associated fungal strains for waste-to-food upcycling.</title>
        <authorList>
            <consortium name="Lawrence Berkeley National Laboratory"/>
            <person name="Rekdal V.M."/>
            <person name="Villalobos-Escobedo J.M."/>
            <person name="Rodriguez-Valeron N."/>
            <person name="Garcia M.O."/>
            <person name="Vasquez D.P."/>
            <person name="Damayanti I."/>
            <person name="Sorensen P.M."/>
            <person name="Baidoo E.E."/>
            <person name="De Carvalho A.C."/>
            <person name="Riley R."/>
            <person name="Lipzen A."/>
            <person name="He G."/>
            <person name="Yan M."/>
            <person name="Haridas S."/>
            <person name="Daum C."/>
            <person name="Yoshinaga Y."/>
            <person name="Ng V."/>
            <person name="Grigoriev I.V."/>
            <person name="Munk R."/>
            <person name="Nuraida L."/>
            <person name="Wijaya C.H."/>
            <person name="Morales P.-C."/>
            <person name="Keasling J.D."/>
        </authorList>
    </citation>
    <scope>NUCLEOTIDE SEQUENCE [LARGE SCALE GENOMIC DNA]</scope>
    <source>
        <strain evidence="2 3">FGSC 2613</strain>
    </source>
</reference>
<evidence type="ECO:0000313" key="2">
    <source>
        <dbReference type="EMBL" id="KAL0467816.1"/>
    </source>
</evidence>
<sequence>MRPQRPSFLGFHDPASGNPPTVTASTSDLAAQRHFQRLQQPQGGSTVTTVGPGCFHGAPSASRQLGNPGPCIPHGDYTSSIRMYAVHMSL</sequence>
<organism evidence="2 3">
    <name type="scientific">Neurospora intermedia</name>
    <dbReference type="NCBI Taxonomy" id="5142"/>
    <lineage>
        <taxon>Eukaryota</taxon>
        <taxon>Fungi</taxon>
        <taxon>Dikarya</taxon>
        <taxon>Ascomycota</taxon>
        <taxon>Pezizomycotina</taxon>
        <taxon>Sordariomycetes</taxon>
        <taxon>Sordariomycetidae</taxon>
        <taxon>Sordariales</taxon>
        <taxon>Sordariaceae</taxon>
        <taxon>Neurospora</taxon>
    </lineage>
</organism>
<comment type="caution">
    <text evidence="2">The sequence shown here is derived from an EMBL/GenBank/DDBJ whole genome shotgun (WGS) entry which is preliminary data.</text>
</comment>
<dbReference type="EMBL" id="JAVLET010000008">
    <property type="protein sequence ID" value="KAL0467816.1"/>
    <property type="molecule type" value="Genomic_DNA"/>
</dbReference>
<accession>A0ABR3D538</accession>
<evidence type="ECO:0000313" key="3">
    <source>
        <dbReference type="Proteomes" id="UP001451303"/>
    </source>
</evidence>
<evidence type="ECO:0000256" key="1">
    <source>
        <dbReference type="SAM" id="MobiDB-lite"/>
    </source>
</evidence>
<keyword evidence="3" id="KW-1185">Reference proteome</keyword>
<dbReference type="Proteomes" id="UP001451303">
    <property type="component" value="Unassembled WGS sequence"/>
</dbReference>
<protein>
    <submittedName>
        <fullName evidence="2">Uncharacterized protein</fullName>
    </submittedName>
</protein>
<feature type="region of interest" description="Disordered" evidence="1">
    <location>
        <begin position="39"/>
        <end position="68"/>
    </location>
</feature>
<feature type="compositionally biased region" description="Polar residues" evidence="1">
    <location>
        <begin position="39"/>
        <end position="49"/>
    </location>
</feature>
<name>A0ABR3D538_NEUIN</name>
<gene>
    <name evidence="2" type="ORF">QR685DRAFT_348128</name>
</gene>
<proteinExistence type="predicted"/>